<accession>A0A7W8FEL9</accession>
<dbReference type="InterPro" id="IPR004408">
    <property type="entry name" value="Biotin_CoA_COase_ligase"/>
</dbReference>
<dbReference type="Gene3D" id="3.30.930.10">
    <property type="entry name" value="Bira Bifunctional Protein, Domain 2"/>
    <property type="match status" value="1"/>
</dbReference>
<evidence type="ECO:0000256" key="2">
    <source>
        <dbReference type="SAM" id="MobiDB-lite"/>
    </source>
</evidence>
<dbReference type="AlphaFoldDB" id="A0A7W8FEL9"/>
<keyword evidence="1 4" id="KW-0436">Ligase</keyword>
<sequence length="277" mass="30111">MFTVCHSHPDEGSACPSPKPHPSGPVVWRFGHISSCLDTAMHMAARDMLAPWDSVQCAAQTAGRGQLRRNWYSPPGNVYAAIRLPMTPPFDGSAAAPATACLLAEALRLLGWPVQLKWPNDIVIEDADGQPKKLAGILLEERGGILLAGIGINVDFSPPVELLRAGAAMEATCLRDQLKAEEGRYISTAEALWQQLVIRMHSAYIHCHSFSGQWKKHADGFLLWRGKDVELRDDGRIVRGWLTGLGPAGGLCLNQNGRLEEFFSGSLLRTGRAAVKG</sequence>
<feature type="region of interest" description="Disordered" evidence="2">
    <location>
        <begin position="1"/>
        <end position="20"/>
    </location>
</feature>
<evidence type="ECO:0000313" key="4">
    <source>
        <dbReference type="EMBL" id="MBB5142923.1"/>
    </source>
</evidence>
<keyword evidence="5" id="KW-1185">Reference proteome</keyword>
<reference evidence="4 5" key="1">
    <citation type="submission" date="2020-08" db="EMBL/GenBank/DDBJ databases">
        <title>Genomic Encyclopedia of Type Strains, Phase IV (KMG-IV): sequencing the most valuable type-strain genomes for metagenomic binning, comparative biology and taxonomic classification.</title>
        <authorList>
            <person name="Goeker M."/>
        </authorList>
    </citation>
    <scope>NUCLEOTIDE SEQUENCE [LARGE SCALE GENOMIC DNA]</scope>
    <source>
        <strain evidence="4 5">DSM 11275</strain>
    </source>
</reference>
<name>A0A7W8FEL9_9BACT</name>
<dbReference type="PROSITE" id="PS51733">
    <property type="entry name" value="BPL_LPL_CATALYTIC"/>
    <property type="match status" value="1"/>
</dbReference>
<comment type="caution">
    <text evidence="4">The sequence shown here is derived from an EMBL/GenBank/DDBJ whole genome shotgun (WGS) entry which is preliminary data.</text>
</comment>
<dbReference type="Proteomes" id="UP000539075">
    <property type="component" value="Unassembled WGS sequence"/>
</dbReference>
<dbReference type="InterPro" id="IPR004143">
    <property type="entry name" value="BPL_LPL_catalytic"/>
</dbReference>
<evidence type="ECO:0000256" key="1">
    <source>
        <dbReference type="ARBA" id="ARBA00022598"/>
    </source>
</evidence>
<dbReference type="EMBL" id="JACHGO010000002">
    <property type="protein sequence ID" value="MBB5142923.1"/>
    <property type="molecule type" value="Genomic_DNA"/>
</dbReference>
<dbReference type="GO" id="GO:0004077">
    <property type="term" value="F:biotin--[biotin carboxyl-carrier protein] ligase activity"/>
    <property type="evidence" value="ECO:0007669"/>
    <property type="project" value="UniProtKB-EC"/>
</dbReference>
<protein>
    <submittedName>
        <fullName evidence="4">BirA family biotin operon repressor/biotin-[acetyl-CoA-carboxylase] ligase</fullName>
        <ecNumber evidence="4">6.3.4.15</ecNumber>
    </submittedName>
</protein>
<dbReference type="PANTHER" id="PTHR12835:SF5">
    <property type="entry name" value="BIOTIN--PROTEIN LIGASE"/>
    <property type="match status" value="1"/>
</dbReference>
<evidence type="ECO:0000259" key="3">
    <source>
        <dbReference type="PROSITE" id="PS51733"/>
    </source>
</evidence>
<dbReference type="NCBIfam" id="TIGR00121">
    <property type="entry name" value="birA_ligase"/>
    <property type="match status" value="1"/>
</dbReference>
<dbReference type="RefSeq" id="WP_183718280.1">
    <property type="nucleotide sequence ID" value="NZ_JACHGO010000002.1"/>
</dbReference>
<evidence type="ECO:0000313" key="5">
    <source>
        <dbReference type="Proteomes" id="UP000539075"/>
    </source>
</evidence>
<dbReference type="PANTHER" id="PTHR12835">
    <property type="entry name" value="BIOTIN PROTEIN LIGASE"/>
    <property type="match status" value="1"/>
</dbReference>
<gene>
    <name evidence="4" type="ORF">HNQ38_001002</name>
</gene>
<dbReference type="EC" id="6.3.4.15" evidence="4"/>
<dbReference type="InterPro" id="IPR045864">
    <property type="entry name" value="aa-tRNA-synth_II/BPL/LPL"/>
</dbReference>
<dbReference type="GO" id="GO:0005737">
    <property type="term" value="C:cytoplasm"/>
    <property type="evidence" value="ECO:0007669"/>
    <property type="project" value="TreeGrafter"/>
</dbReference>
<feature type="domain" description="BPL/LPL catalytic" evidence="3">
    <location>
        <begin position="21"/>
        <end position="207"/>
    </location>
</feature>
<dbReference type="SUPFAM" id="SSF55681">
    <property type="entry name" value="Class II aaRS and biotin synthetases"/>
    <property type="match status" value="1"/>
</dbReference>
<dbReference type="Pfam" id="PF03099">
    <property type="entry name" value="BPL_LplA_LipB"/>
    <property type="match status" value="1"/>
</dbReference>
<organism evidence="4 5">
    <name type="scientific">Desulfovibrio intestinalis</name>
    <dbReference type="NCBI Taxonomy" id="58621"/>
    <lineage>
        <taxon>Bacteria</taxon>
        <taxon>Pseudomonadati</taxon>
        <taxon>Thermodesulfobacteriota</taxon>
        <taxon>Desulfovibrionia</taxon>
        <taxon>Desulfovibrionales</taxon>
        <taxon>Desulfovibrionaceae</taxon>
        <taxon>Desulfovibrio</taxon>
    </lineage>
</organism>
<proteinExistence type="predicted"/>